<dbReference type="PANTHER" id="PTHR15503">
    <property type="entry name" value="LDOC1 RELATED"/>
    <property type="match status" value="1"/>
</dbReference>
<dbReference type="Pfam" id="PF19259">
    <property type="entry name" value="Ty3_capsid"/>
    <property type="match status" value="1"/>
</dbReference>
<sequence length="428" mass="47298">MPVTRQGANDAMTPESIQAMIDRAIQRNSTHTQDDASQSSGGGLRRPVQPAYVCSYTDFMKCQPLNFKGTKGVVGLSQWLEKMESIFHISGFAIDNQGTLKKKLTDKYYPKGEIKKREIKLWNLKVRGNDVTAYTQGFQELALMCTKFLADETEKVDKYISGLPDNIHGNVMSARPKTLDDAIELANDLMDKKLRTFAERQNNNKRKADDSSRNNQQQQPHKKQNVARAYTAGPGEKKAYTGNLPLCTKCNYHHTGQCVPKRGTARGSCYKCGNTVHIKKNCPKLKNRGNSNENGVAQGRAYALGGRDTSLDSNVITGTFLLNNRYAIILFDTGADRSFNHTHPVDMVAVSVGEGGEGDGTVEMEPWLTAVVASMVVVRVARALAEKDEGAEMVAVMLLTSEWRWGNDEGGGVWRGGGAWRRVMVGIR</sequence>
<dbReference type="Proteomes" id="UP001151760">
    <property type="component" value="Unassembled WGS sequence"/>
</dbReference>
<dbReference type="GO" id="GO:0003964">
    <property type="term" value="F:RNA-directed DNA polymerase activity"/>
    <property type="evidence" value="ECO:0007669"/>
    <property type="project" value="UniProtKB-KW"/>
</dbReference>
<evidence type="ECO:0000313" key="4">
    <source>
        <dbReference type="EMBL" id="GJS74751.1"/>
    </source>
</evidence>
<proteinExistence type="predicted"/>
<evidence type="ECO:0000259" key="3">
    <source>
        <dbReference type="PROSITE" id="PS50158"/>
    </source>
</evidence>
<protein>
    <submittedName>
        <fullName evidence="4">Reverse transcriptase domain-containing protein</fullName>
    </submittedName>
</protein>
<name>A0ABQ4YBN7_9ASTR</name>
<keyword evidence="5" id="KW-1185">Reference proteome</keyword>
<gene>
    <name evidence="4" type="ORF">Tco_0707592</name>
</gene>
<evidence type="ECO:0000256" key="2">
    <source>
        <dbReference type="SAM" id="MobiDB-lite"/>
    </source>
</evidence>
<keyword evidence="4" id="KW-0695">RNA-directed DNA polymerase</keyword>
<keyword evidence="1" id="KW-0863">Zinc-finger</keyword>
<keyword evidence="1" id="KW-0479">Metal-binding</keyword>
<dbReference type="Pfam" id="PF08284">
    <property type="entry name" value="RVP_2"/>
    <property type="match status" value="1"/>
</dbReference>
<feature type="domain" description="CCHC-type" evidence="3">
    <location>
        <begin position="269"/>
        <end position="284"/>
    </location>
</feature>
<dbReference type="PROSITE" id="PS50158">
    <property type="entry name" value="ZF_CCHC"/>
    <property type="match status" value="1"/>
</dbReference>
<keyword evidence="4" id="KW-0808">Transferase</keyword>
<dbReference type="InterPro" id="IPR001878">
    <property type="entry name" value="Znf_CCHC"/>
</dbReference>
<evidence type="ECO:0000313" key="5">
    <source>
        <dbReference type="Proteomes" id="UP001151760"/>
    </source>
</evidence>
<dbReference type="InterPro" id="IPR045358">
    <property type="entry name" value="Ty3_capsid"/>
</dbReference>
<dbReference type="PANTHER" id="PTHR15503:SF45">
    <property type="entry name" value="RNA-DIRECTED DNA POLYMERASE HOMOLOG"/>
    <property type="match status" value="1"/>
</dbReference>
<reference evidence="4" key="1">
    <citation type="journal article" date="2022" name="Int. J. Mol. Sci.">
        <title>Draft Genome of Tanacetum Coccineum: Genomic Comparison of Closely Related Tanacetum-Family Plants.</title>
        <authorList>
            <person name="Yamashiro T."/>
            <person name="Shiraishi A."/>
            <person name="Nakayama K."/>
            <person name="Satake H."/>
        </authorList>
    </citation>
    <scope>NUCLEOTIDE SEQUENCE</scope>
</reference>
<organism evidence="4 5">
    <name type="scientific">Tanacetum coccineum</name>
    <dbReference type="NCBI Taxonomy" id="301880"/>
    <lineage>
        <taxon>Eukaryota</taxon>
        <taxon>Viridiplantae</taxon>
        <taxon>Streptophyta</taxon>
        <taxon>Embryophyta</taxon>
        <taxon>Tracheophyta</taxon>
        <taxon>Spermatophyta</taxon>
        <taxon>Magnoliopsida</taxon>
        <taxon>eudicotyledons</taxon>
        <taxon>Gunneridae</taxon>
        <taxon>Pentapetalae</taxon>
        <taxon>asterids</taxon>
        <taxon>campanulids</taxon>
        <taxon>Asterales</taxon>
        <taxon>Asteraceae</taxon>
        <taxon>Asteroideae</taxon>
        <taxon>Anthemideae</taxon>
        <taxon>Anthemidinae</taxon>
        <taxon>Tanacetum</taxon>
    </lineage>
</organism>
<comment type="caution">
    <text evidence="4">The sequence shown here is derived from an EMBL/GenBank/DDBJ whole genome shotgun (WGS) entry which is preliminary data.</text>
</comment>
<evidence type="ECO:0000256" key="1">
    <source>
        <dbReference type="PROSITE-ProRule" id="PRU00047"/>
    </source>
</evidence>
<dbReference type="EMBL" id="BQNB010010252">
    <property type="protein sequence ID" value="GJS74751.1"/>
    <property type="molecule type" value="Genomic_DNA"/>
</dbReference>
<dbReference type="InterPro" id="IPR032567">
    <property type="entry name" value="RTL1-rel"/>
</dbReference>
<keyword evidence="4" id="KW-0548">Nucleotidyltransferase</keyword>
<dbReference type="SMART" id="SM00343">
    <property type="entry name" value="ZnF_C2HC"/>
    <property type="match status" value="1"/>
</dbReference>
<accession>A0ABQ4YBN7</accession>
<reference evidence="4" key="2">
    <citation type="submission" date="2022-01" db="EMBL/GenBank/DDBJ databases">
        <authorList>
            <person name="Yamashiro T."/>
            <person name="Shiraishi A."/>
            <person name="Satake H."/>
            <person name="Nakayama K."/>
        </authorList>
    </citation>
    <scope>NUCLEOTIDE SEQUENCE</scope>
</reference>
<keyword evidence="1" id="KW-0862">Zinc</keyword>
<feature type="region of interest" description="Disordered" evidence="2">
    <location>
        <begin position="201"/>
        <end position="227"/>
    </location>
</feature>